<comment type="caution">
    <text evidence="1">The sequence shown here is derived from an EMBL/GenBank/DDBJ whole genome shotgun (WGS) entry which is preliminary data.</text>
</comment>
<organism evidence="1 2">
    <name type="scientific">Nepenthes gracilis</name>
    <name type="common">Slender pitcher plant</name>
    <dbReference type="NCBI Taxonomy" id="150966"/>
    <lineage>
        <taxon>Eukaryota</taxon>
        <taxon>Viridiplantae</taxon>
        <taxon>Streptophyta</taxon>
        <taxon>Embryophyta</taxon>
        <taxon>Tracheophyta</taxon>
        <taxon>Spermatophyta</taxon>
        <taxon>Magnoliopsida</taxon>
        <taxon>eudicotyledons</taxon>
        <taxon>Gunneridae</taxon>
        <taxon>Pentapetalae</taxon>
        <taxon>Caryophyllales</taxon>
        <taxon>Nepenthaceae</taxon>
        <taxon>Nepenthes</taxon>
    </lineage>
</organism>
<reference evidence="1" key="1">
    <citation type="submission" date="2023-05" db="EMBL/GenBank/DDBJ databases">
        <title>Nepenthes gracilis genome sequencing.</title>
        <authorList>
            <person name="Fukushima K."/>
        </authorList>
    </citation>
    <scope>NUCLEOTIDE SEQUENCE</scope>
    <source>
        <strain evidence="1">SING2019-196</strain>
    </source>
</reference>
<sequence length="90" mass="9675">MVCQRRGKRKRSVASEDGNGEMARVFCAARKSSAVFRDRVLVDIAVVMAVAQSSKHGGCDGMAGTVDGIAGTFSASAVELEEVKWRQNRN</sequence>
<accession>A0AAD3Y4I6</accession>
<name>A0AAD3Y4I6_NEPGR</name>
<dbReference type="Proteomes" id="UP001279734">
    <property type="component" value="Unassembled WGS sequence"/>
</dbReference>
<gene>
    <name evidence="1" type="ORF">Nepgr_029068</name>
</gene>
<keyword evidence="2" id="KW-1185">Reference proteome</keyword>
<evidence type="ECO:0000313" key="2">
    <source>
        <dbReference type="Proteomes" id="UP001279734"/>
    </source>
</evidence>
<evidence type="ECO:0000313" key="1">
    <source>
        <dbReference type="EMBL" id="GMH27225.1"/>
    </source>
</evidence>
<dbReference type="EMBL" id="BSYO01000032">
    <property type="protein sequence ID" value="GMH27225.1"/>
    <property type="molecule type" value="Genomic_DNA"/>
</dbReference>
<protein>
    <submittedName>
        <fullName evidence="1">Uncharacterized protein</fullName>
    </submittedName>
</protein>
<dbReference type="AlphaFoldDB" id="A0AAD3Y4I6"/>
<proteinExistence type="predicted"/>